<dbReference type="OMA" id="WWDGFTD"/>
<dbReference type="EMBL" id="NMWX01000004">
    <property type="protein sequence ID" value="OZG02388.1"/>
    <property type="molecule type" value="Genomic_DNA"/>
</dbReference>
<dbReference type="HOGENOM" id="CLU_2063600_0_0_1"/>
<feature type="non-terminal residue" evidence="1">
    <location>
        <position position="1"/>
    </location>
</feature>
<dbReference type="eggNOG" id="ENOG502S78K">
    <property type="taxonomic scope" value="Eukaryota"/>
</dbReference>
<sequence>MRPVTLTILVTLLLASSVQADWWDGFTDTVSGGLNNAAGWFKETASPAIRDKFNEYKEKLQDPETHKNIREWLSEKYDAASEFTKEEIVPELKKVYEAATADVTTNEPKGEKEEEEKREE</sequence>
<proteinExistence type="predicted"/>
<reference evidence="1" key="1">
    <citation type="submission" date="2017-08" db="EMBL/GenBank/DDBJ databases">
        <authorList>
            <person name="de Groot N.N."/>
        </authorList>
    </citation>
    <scope>NUCLEOTIDE SEQUENCE [LARGE SCALE GENOMIC DNA]</scope>
    <source>
        <strain evidence="1">PX439</strain>
    </source>
</reference>
<keyword evidence="2" id="KW-1185">Reference proteome</keyword>
<dbReference type="KEGG" id="crq:GCK72_004645"/>
<accession>A0A261AX99</accession>
<dbReference type="STRING" id="31234.E3MHR1"/>
<dbReference type="Proteomes" id="UP000216624">
    <property type="component" value="Unassembled WGS sequence"/>
</dbReference>
<dbReference type="CTD" id="9802868"/>
<organism evidence="1 2">
    <name type="scientific">Caenorhabditis remanei</name>
    <name type="common">Caenorhabditis vulgaris</name>
    <dbReference type="NCBI Taxonomy" id="31234"/>
    <lineage>
        <taxon>Eukaryota</taxon>
        <taxon>Metazoa</taxon>
        <taxon>Ecdysozoa</taxon>
        <taxon>Nematoda</taxon>
        <taxon>Chromadorea</taxon>
        <taxon>Rhabditida</taxon>
        <taxon>Rhabditina</taxon>
        <taxon>Rhabditomorpha</taxon>
        <taxon>Rhabditoidea</taxon>
        <taxon>Rhabditidae</taxon>
        <taxon>Peloderinae</taxon>
        <taxon>Caenorhabditis</taxon>
    </lineage>
</organism>
<protein>
    <submittedName>
        <fullName evidence="1">Uncharacterized protein</fullName>
    </submittedName>
</protein>
<evidence type="ECO:0000313" key="2">
    <source>
        <dbReference type="Proteomes" id="UP000216624"/>
    </source>
</evidence>
<comment type="caution">
    <text evidence="1">The sequence shown here is derived from an EMBL/GenBank/DDBJ whole genome shotgun (WGS) entry which is preliminary data.</text>
</comment>
<gene>
    <name evidence="1" type="ORF">FL82_06397</name>
</gene>
<name>A0A261AX99_CAERE</name>
<dbReference type="OrthoDB" id="5811174at2759"/>
<evidence type="ECO:0000313" key="1">
    <source>
        <dbReference type="EMBL" id="OZG02388.1"/>
    </source>
</evidence>